<dbReference type="SUPFAM" id="SSF53474">
    <property type="entry name" value="alpha/beta-Hydrolases"/>
    <property type="match status" value="1"/>
</dbReference>
<reference evidence="2 4" key="1">
    <citation type="submission" date="2020-06" db="EMBL/GenBank/DDBJ databases">
        <title>Anoxygenic phototrophic Chloroflexota member uses a Type I reaction center.</title>
        <authorList>
            <person name="Tsuji J.M."/>
            <person name="Shaw N.A."/>
            <person name="Nagashima S."/>
            <person name="Venkiteswaran J."/>
            <person name="Schiff S.L."/>
            <person name="Hanada S."/>
            <person name="Tank M."/>
            <person name="Neufeld J.D."/>
        </authorList>
    </citation>
    <scope>NUCLEOTIDE SEQUENCE [LARGE SCALE GENOMIC DNA]</scope>
    <source>
        <strain evidence="2">L227-S17</strain>
    </source>
</reference>
<dbReference type="Proteomes" id="UP001431572">
    <property type="component" value="Chromosome 1"/>
</dbReference>
<dbReference type="EMBL" id="CP128399">
    <property type="protein sequence ID" value="WJW67176.1"/>
    <property type="molecule type" value="Genomic_DNA"/>
</dbReference>
<dbReference type="Pfam" id="PF20408">
    <property type="entry name" value="Abhydrolase_11"/>
    <property type="match status" value="1"/>
</dbReference>
<reference evidence="3" key="2">
    <citation type="journal article" date="2024" name="Nature">
        <title>Anoxygenic phototroph of the Chloroflexota uses a type I reaction centre.</title>
        <authorList>
            <person name="Tsuji J.M."/>
            <person name="Shaw N.A."/>
            <person name="Nagashima S."/>
            <person name="Venkiteswaran J.J."/>
            <person name="Schiff S.L."/>
            <person name="Watanabe T."/>
            <person name="Fukui M."/>
            <person name="Hanada S."/>
            <person name="Tank M."/>
            <person name="Neufeld J.D."/>
        </authorList>
    </citation>
    <scope>NUCLEOTIDE SEQUENCE</scope>
    <source>
        <strain evidence="3">L227-S17</strain>
    </source>
</reference>
<dbReference type="GO" id="GO:0052689">
    <property type="term" value="F:carboxylic ester hydrolase activity"/>
    <property type="evidence" value="ECO:0007669"/>
    <property type="project" value="TreeGrafter"/>
</dbReference>
<dbReference type="EMBL" id="JACATZ010000001">
    <property type="protein sequence ID" value="NWJ45301.1"/>
    <property type="molecule type" value="Genomic_DNA"/>
</dbReference>
<protein>
    <recommendedName>
        <fullName evidence="1">KANL3/Tex30 alpha/beta hydrolase-like domain-containing protein</fullName>
    </recommendedName>
</protein>
<organism evidence="2 4">
    <name type="scientific">Candidatus Chlorohelix allophototropha</name>
    <dbReference type="NCBI Taxonomy" id="3003348"/>
    <lineage>
        <taxon>Bacteria</taxon>
        <taxon>Bacillati</taxon>
        <taxon>Chloroflexota</taxon>
        <taxon>Chloroflexia</taxon>
        <taxon>Candidatus Chloroheliales</taxon>
        <taxon>Candidatus Chloroheliaceae</taxon>
        <taxon>Candidatus Chlorohelix</taxon>
    </lineage>
</organism>
<evidence type="ECO:0000313" key="5">
    <source>
        <dbReference type="Proteomes" id="UP001431572"/>
    </source>
</evidence>
<dbReference type="AlphaFoldDB" id="A0A8T7M160"/>
<evidence type="ECO:0000259" key="1">
    <source>
        <dbReference type="Pfam" id="PF20408"/>
    </source>
</evidence>
<gene>
    <name evidence="2" type="ORF">HXX08_05420</name>
    <name evidence="3" type="ORF">OZ401_000432</name>
</gene>
<keyword evidence="5" id="KW-1185">Reference proteome</keyword>
<proteinExistence type="predicted"/>
<evidence type="ECO:0000313" key="3">
    <source>
        <dbReference type="EMBL" id="WJW67176.1"/>
    </source>
</evidence>
<dbReference type="InterPro" id="IPR053145">
    <property type="entry name" value="AB_hydrolase_Est10"/>
</dbReference>
<evidence type="ECO:0000313" key="2">
    <source>
        <dbReference type="EMBL" id="NWJ45301.1"/>
    </source>
</evidence>
<name>A0A8T7M160_9CHLR</name>
<accession>A0A8T7M160</accession>
<dbReference type="InterPro" id="IPR029058">
    <property type="entry name" value="AB_hydrolase_fold"/>
</dbReference>
<dbReference type="RefSeq" id="WP_341469074.1">
    <property type="nucleotide sequence ID" value="NZ_CP128399.1"/>
</dbReference>
<dbReference type="PANTHER" id="PTHR43265:SF1">
    <property type="entry name" value="ESTERASE ESTD"/>
    <property type="match status" value="1"/>
</dbReference>
<dbReference type="Proteomes" id="UP000521676">
    <property type="component" value="Unassembled WGS sequence"/>
</dbReference>
<dbReference type="InterPro" id="IPR046879">
    <property type="entry name" value="KANL3/Tex30_Abhydrolase"/>
</dbReference>
<sequence>MEQIAVTFPSGSGAVELEGVWHPPTRRATNAAVIVLHGSAYNKDSEPSISLCTGAAELGLTALRFDFRYVKQDSIQKFDELTDGLDDLLGAYNFLQGFGKEIKPKRLYLIGKSVGGVVALHFTLQPEYADKISGLGCLGLILHNTEHTEWYWQDRINNLKSPFLAIQGEHDPYSSPDELDEFCRNLPVPAQYEILKGTGHSYEPVPAISNEEEQQAAYQNNMAQAVKLTLNWLEKLEEGRKDLRK</sequence>
<dbReference type="Gene3D" id="3.40.50.1820">
    <property type="entry name" value="alpha/beta hydrolase"/>
    <property type="match status" value="1"/>
</dbReference>
<feature type="domain" description="KANL3/Tex30 alpha/beta hydrolase-like" evidence="1">
    <location>
        <begin position="30"/>
        <end position="217"/>
    </location>
</feature>
<evidence type="ECO:0000313" key="4">
    <source>
        <dbReference type="Proteomes" id="UP000521676"/>
    </source>
</evidence>
<dbReference type="PANTHER" id="PTHR43265">
    <property type="entry name" value="ESTERASE ESTD"/>
    <property type="match status" value="1"/>
</dbReference>